<dbReference type="AlphaFoldDB" id="A0A8X6YLY4"/>
<proteinExistence type="predicted"/>
<sequence>MVTIHVQGVIQRGNRKKEKKAHQERYTFFFVCVCPGLFFLGTRGRAHVVVEAWECFDKAVIHQELVSDIPSQLSQGSFSFDCSLFWNTVRADILVSCHLSSAGREPVAPS</sequence>
<accession>A0A8X6YLY4</accession>
<evidence type="ECO:0000313" key="1">
    <source>
        <dbReference type="EMBL" id="GFY72872.1"/>
    </source>
</evidence>
<gene>
    <name evidence="1" type="ORF">TNIN_2541</name>
</gene>
<comment type="caution">
    <text evidence="1">The sequence shown here is derived from an EMBL/GenBank/DDBJ whole genome shotgun (WGS) entry which is preliminary data.</text>
</comment>
<organism evidence="1 2">
    <name type="scientific">Trichonephila inaurata madagascariensis</name>
    <dbReference type="NCBI Taxonomy" id="2747483"/>
    <lineage>
        <taxon>Eukaryota</taxon>
        <taxon>Metazoa</taxon>
        <taxon>Ecdysozoa</taxon>
        <taxon>Arthropoda</taxon>
        <taxon>Chelicerata</taxon>
        <taxon>Arachnida</taxon>
        <taxon>Araneae</taxon>
        <taxon>Araneomorphae</taxon>
        <taxon>Entelegynae</taxon>
        <taxon>Araneoidea</taxon>
        <taxon>Nephilidae</taxon>
        <taxon>Trichonephila</taxon>
        <taxon>Trichonephila inaurata</taxon>
    </lineage>
</organism>
<dbReference type="Proteomes" id="UP000886998">
    <property type="component" value="Unassembled WGS sequence"/>
</dbReference>
<dbReference type="EMBL" id="BMAV01019717">
    <property type="protein sequence ID" value="GFY72872.1"/>
    <property type="molecule type" value="Genomic_DNA"/>
</dbReference>
<protein>
    <submittedName>
        <fullName evidence="1">Uncharacterized protein</fullName>
    </submittedName>
</protein>
<evidence type="ECO:0000313" key="2">
    <source>
        <dbReference type="Proteomes" id="UP000886998"/>
    </source>
</evidence>
<reference evidence="1" key="1">
    <citation type="submission" date="2020-08" db="EMBL/GenBank/DDBJ databases">
        <title>Multicomponent nature underlies the extraordinary mechanical properties of spider dragline silk.</title>
        <authorList>
            <person name="Kono N."/>
            <person name="Nakamura H."/>
            <person name="Mori M."/>
            <person name="Yoshida Y."/>
            <person name="Ohtoshi R."/>
            <person name="Malay A.D."/>
            <person name="Moran D.A.P."/>
            <person name="Tomita M."/>
            <person name="Numata K."/>
            <person name="Arakawa K."/>
        </authorList>
    </citation>
    <scope>NUCLEOTIDE SEQUENCE</scope>
</reference>
<keyword evidence="2" id="KW-1185">Reference proteome</keyword>
<name>A0A8X6YLY4_9ARAC</name>